<dbReference type="OrthoDB" id="3798941at2759"/>
<organism evidence="1 2">
    <name type="scientific">Clohesyomyces aquaticus</name>
    <dbReference type="NCBI Taxonomy" id="1231657"/>
    <lineage>
        <taxon>Eukaryota</taxon>
        <taxon>Fungi</taxon>
        <taxon>Dikarya</taxon>
        <taxon>Ascomycota</taxon>
        <taxon>Pezizomycotina</taxon>
        <taxon>Dothideomycetes</taxon>
        <taxon>Pleosporomycetidae</taxon>
        <taxon>Pleosporales</taxon>
        <taxon>Lindgomycetaceae</taxon>
        <taxon>Clohesyomyces</taxon>
    </lineage>
</organism>
<protein>
    <submittedName>
        <fullName evidence="1">Uncharacterized protein</fullName>
    </submittedName>
</protein>
<sequence>MDDIPPEILSRIISYVAAEKDPKLSKYAPISVQFQAAVEQITFRSLKLTSSNLGAFQEAYQGDRVERRGYLRSIEIRCILPKRKSGGCEVTRTSDWAEETKTWSDTVSRLFSILDELTRRYETHFRAPPSISLVFLDLARAFTLMPASTLEIVHLRVDTIELHNENIPLQQLSTPDAGNHVYDLILRRLSTFEKLRRLYFTGPLTVSSTLFSSCANSTASIIFPNLEEFALEFTPATSDGRWFFVRDEVAWKIYEDELDDFAGDEYDFDDSSGLDEFYHTDDEGTKMGFWVYGGTPVRQRIVERLETYRSLPNPETPAPFLTSAAEACKNMPKIKRFSLKLGRYSLRQYELYYSFVKRVFELWFISKGSTLEHNDITESPEIPSDSTNTHVNRVYLRFGDYMPEATVMESWRAVVGTEGKIFSLDEEFCERERDEWKYTGEAPQEKVARERMGNASAAIGDAGIAASTANLFAAPLI</sequence>
<keyword evidence="2" id="KW-1185">Reference proteome</keyword>
<gene>
    <name evidence="1" type="ORF">BCR34DRAFT_612530</name>
</gene>
<reference evidence="1 2" key="1">
    <citation type="submission" date="2016-07" db="EMBL/GenBank/DDBJ databases">
        <title>Pervasive Adenine N6-methylation of Active Genes in Fungi.</title>
        <authorList>
            <consortium name="DOE Joint Genome Institute"/>
            <person name="Mondo S.J."/>
            <person name="Dannebaum R.O."/>
            <person name="Kuo R.C."/>
            <person name="Labutti K."/>
            <person name="Haridas S."/>
            <person name="Kuo A."/>
            <person name="Salamov A."/>
            <person name="Ahrendt S.R."/>
            <person name="Lipzen A."/>
            <person name="Sullivan W."/>
            <person name="Andreopoulos W.B."/>
            <person name="Clum A."/>
            <person name="Lindquist E."/>
            <person name="Daum C."/>
            <person name="Ramamoorthy G.K."/>
            <person name="Gryganskyi A."/>
            <person name="Culley D."/>
            <person name="Magnuson J.K."/>
            <person name="James T.Y."/>
            <person name="O'Malley M.A."/>
            <person name="Stajich J.E."/>
            <person name="Spatafora J.W."/>
            <person name="Visel A."/>
            <person name="Grigoriev I.V."/>
        </authorList>
    </citation>
    <scope>NUCLEOTIDE SEQUENCE [LARGE SCALE GENOMIC DNA]</scope>
    <source>
        <strain evidence="1 2">CBS 115471</strain>
    </source>
</reference>
<accession>A0A1Y1ZXJ3</accession>
<dbReference type="AlphaFoldDB" id="A0A1Y1ZXJ3"/>
<name>A0A1Y1ZXJ3_9PLEO</name>
<dbReference type="EMBL" id="MCFA01000029">
    <property type="protein sequence ID" value="ORY14966.1"/>
    <property type="molecule type" value="Genomic_DNA"/>
</dbReference>
<evidence type="ECO:0000313" key="1">
    <source>
        <dbReference type="EMBL" id="ORY14966.1"/>
    </source>
</evidence>
<dbReference type="Proteomes" id="UP000193144">
    <property type="component" value="Unassembled WGS sequence"/>
</dbReference>
<evidence type="ECO:0000313" key="2">
    <source>
        <dbReference type="Proteomes" id="UP000193144"/>
    </source>
</evidence>
<proteinExistence type="predicted"/>
<comment type="caution">
    <text evidence="1">The sequence shown here is derived from an EMBL/GenBank/DDBJ whole genome shotgun (WGS) entry which is preliminary data.</text>
</comment>